<accession>A0ABD3XQG8</accession>
<name>A0ABD3XQG8_SINWO</name>
<sequence length="112" mass="12423">MAEGGLDTPTIIFGHRINPDTGLGTTLQTSTPTFKVQSRSQLEEIEKLERECKALESQIQGNLTSRENVANTSGNINYHVKRRSLGYGANAYLNINFQKPLVRTMGRLQSSL</sequence>
<evidence type="ECO:0000256" key="1">
    <source>
        <dbReference type="SAM" id="Coils"/>
    </source>
</evidence>
<organism evidence="2 3">
    <name type="scientific">Sinanodonta woodiana</name>
    <name type="common">Chinese pond mussel</name>
    <name type="synonym">Anodonta woodiana</name>
    <dbReference type="NCBI Taxonomy" id="1069815"/>
    <lineage>
        <taxon>Eukaryota</taxon>
        <taxon>Metazoa</taxon>
        <taxon>Spiralia</taxon>
        <taxon>Lophotrochozoa</taxon>
        <taxon>Mollusca</taxon>
        <taxon>Bivalvia</taxon>
        <taxon>Autobranchia</taxon>
        <taxon>Heteroconchia</taxon>
        <taxon>Palaeoheterodonta</taxon>
        <taxon>Unionida</taxon>
        <taxon>Unionoidea</taxon>
        <taxon>Unionidae</taxon>
        <taxon>Unioninae</taxon>
        <taxon>Sinanodonta</taxon>
    </lineage>
</organism>
<keyword evidence="1" id="KW-0175">Coiled coil</keyword>
<gene>
    <name evidence="2" type="ORF">ACJMK2_000808</name>
</gene>
<reference evidence="2 3" key="1">
    <citation type="submission" date="2024-11" db="EMBL/GenBank/DDBJ databases">
        <title>Chromosome-level genome assembly of the freshwater bivalve Anodonta woodiana.</title>
        <authorList>
            <person name="Chen X."/>
        </authorList>
    </citation>
    <scope>NUCLEOTIDE SEQUENCE [LARGE SCALE GENOMIC DNA]</scope>
    <source>
        <strain evidence="2">MN2024</strain>
        <tissue evidence="2">Gills</tissue>
    </source>
</reference>
<evidence type="ECO:0000313" key="2">
    <source>
        <dbReference type="EMBL" id="KAL3888441.1"/>
    </source>
</evidence>
<dbReference type="AlphaFoldDB" id="A0ABD3XQG8"/>
<evidence type="ECO:0000313" key="3">
    <source>
        <dbReference type="Proteomes" id="UP001634394"/>
    </source>
</evidence>
<proteinExistence type="predicted"/>
<feature type="coiled-coil region" evidence="1">
    <location>
        <begin position="38"/>
        <end position="65"/>
    </location>
</feature>
<comment type="caution">
    <text evidence="2">The sequence shown here is derived from an EMBL/GenBank/DDBJ whole genome shotgun (WGS) entry which is preliminary data.</text>
</comment>
<dbReference type="EMBL" id="JBJQND010000001">
    <property type="protein sequence ID" value="KAL3888441.1"/>
    <property type="molecule type" value="Genomic_DNA"/>
</dbReference>
<keyword evidence="3" id="KW-1185">Reference proteome</keyword>
<dbReference type="Proteomes" id="UP001634394">
    <property type="component" value="Unassembled WGS sequence"/>
</dbReference>
<protein>
    <submittedName>
        <fullName evidence="2">Uncharacterized protein</fullName>
    </submittedName>
</protein>